<dbReference type="GO" id="GO:0000400">
    <property type="term" value="F:four-way junction DNA binding"/>
    <property type="evidence" value="ECO:0007669"/>
    <property type="project" value="TreeGrafter"/>
</dbReference>
<evidence type="ECO:0000313" key="3">
    <source>
        <dbReference type="Proteomes" id="UP000016930"/>
    </source>
</evidence>
<organism evidence="2 3">
    <name type="scientific">Ceriporiopsis subvermispora (strain B)</name>
    <name type="common">White-rot fungus</name>
    <name type="synonym">Gelatoporia subvermispora</name>
    <dbReference type="NCBI Taxonomy" id="914234"/>
    <lineage>
        <taxon>Eukaryota</taxon>
        <taxon>Fungi</taxon>
        <taxon>Dikarya</taxon>
        <taxon>Basidiomycota</taxon>
        <taxon>Agaricomycotina</taxon>
        <taxon>Agaricomycetes</taxon>
        <taxon>Polyporales</taxon>
        <taxon>Gelatoporiaceae</taxon>
        <taxon>Gelatoporia</taxon>
    </lineage>
</organism>
<sequence length="265" mass="29391">MEGWGKAALLLDTDNSFDILRFHRLLVSHLTRQLEQGYSSWTGHVHQPSLPDLAEELASICLQNLHVFQPNSSPQLATTLLNLPKYHATHPYLHKLDIGILAIDSMSAFYWKDRYDVEQSRESGQGDLSSLNPLRHVLAALQAFRVSHGPVIIMTNWGLNPLRKPAPTGEPTSMFFKQHLYPFPAPFDRHDSSSHIPASTNPPSQHSVAPDARPLTALAPPPGIALDAMQEHRSLPLTCHITLRPVPVSPFAPTLTLSELEGNEP</sequence>
<name>M2RCL9_CERS8</name>
<evidence type="ECO:0000256" key="1">
    <source>
        <dbReference type="SAM" id="MobiDB-lite"/>
    </source>
</evidence>
<dbReference type="GO" id="GO:0033063">
    <property type="term" value="C:Rad51B-Rad51C-Rad51D-XRCC2 complex"/>
    <property type="evidence" value="ECO:0007669"/>
    <property type="project" value="InterPro"/>
</dbReference>
<accession>M2RCL9</accession>
<dbReference type="PANTHER" id="PTHR46644:SF2">
    <property type="entry name" value="DNA REPAIR PROTEIN XRCC2"/>
    <property type="match status" value="1"/>
</dbReference>
<reference evidence="2 3" key="1">
    <citation type="journal article" date="2012" name="Proc. Natl. Acad. Sci. U.S.A.">
        <title>Comparative genomics of Ceriporiopsis subvermispora and Phanerochaete chrysosporium provide insight into selective ligninolysis.</title>
        <authorList>
            <person name="Fernandez-Fueyo E."/>
            <person name="Ruiz-Duenas F.J."/>
            <person name="Ferreira P."/>
            <person name="Floudas D."/>
            <person name="Hibbett D.S."/>
            <person name="Canessa P."/>
            <person name="Larrondo L.F."/>
            <person name="James T.Y."/>
            <person name="Seelenfreund D."/>
            <person name="Lobos S."/>
            <person name="Polanco R."/>
            <person name="Tello M."/>
            <person name="Honda Y."/>
            <person name="Watanabe T."/>
            <person name="Watanabe T."/>
            <person name="Ryu J.S."/>
            <person name="Kubicek C.P."/>
            <person name="Schmoll M."/>
            <person name="Gaskell J."/>
            <person name="Hammel K.E."/>
            <person name="St John F.J."/>
            <person name="Vanden Wymelenberg A."/>
            <person name="Sabat G."/>
            <person name="Splinter BonDurant S."/>
            <person name="Syed K."/>
            <person name="Yadav J.S."/>
            <person name="Doddapaneni H."/>
            <person name="Subramanian V."/>
            <person name="Lavin J.L."/>
            <person name="Oguiza J.A."/>
            <person name="Perez G."/>
            <person name="Pisabarro A.G."/>
            <person name="Ramirez L."/>
            <person name="Santoyo F."/>
            <person name="Master E."/>
            <person name="Coutinho P.M."/>
            <person name="Henrissat B."/>
            <person name="Lombard V."/>
            <person name="Magnuson J.K."/>
            <person name="Kuees U."/>
            <person name="Hori C."/>
            <person name="Igarashi K."/>
            <person name="Samejima M."/>
            <person name="Held B.W."/>
            <person name="Barry K.W."/>
            <person name="LaButti K.M."/>
            <person name="Lapidus A."/>
            <person name="Lindquist E.A."/>
            <person name="Lucas S.M."/>
            <person name="Riley R."/>
            <person name="Salamov A.A."/>
            <person name="Hoffmeister D."/>
            <person name="Schwenk D."/>
            <person name="Hadar Y."/>
            <person name="Yarden O."/>
            <person name="de Vries R.P."/>
            <person name="Wiebenga A."/>
            <person name="Stenlid J."/>
            <person name="Eastwood D."/>
            <person name="Grigoriev I.V."/>
            <person name="Berka R.M."/>
            <person name="Blanchette R.A."/>
            <person name="Kersten P."/>
            <person name="Martinez A.T."/>
            <person name="Vicuna R."/>
            <person name="Cullen D."/>
        </authorList>
    </citation>
    <scope>NUCLEOTIDE SEQUENCE [LARGE SCALE GENOMIC DNA]</scope>
    <source>
        <strain evidence="2 3">B</strain>
    </source>
</reference>
<dbReference type="PANTHER" id="PTHR46644">
    <property type="entry name" value="DNA REPAIR PROTEIN XRCC2"/>
    <property type="match status" value="1"/>
</dbReference>
<dbReference type="STRING" id="914234.M2RCL9"/>
<dbReference type="EMBL" id="KB445791">
    <property type="protein sequence ID" value="EMD42195.1"/>
    <property type="molecule type" value="Genomic_DNA"/>
</dbReference>
<dbReference type="GO" id="GO:0000724">
    <property type="term" value="P:double-strand break repair via homologous recombination"/>
    <property type="evidence" value="ECO:0007669"/>
    <property type="project" value="InterPro"/>
</dbReference>
<proteinExistence type="predicted"/>
<feature type="region of interest" description="Disordered" evidence="1">
    <location>
        <begin position="191"/>
        <end position="222"/>
    </location>
</feature>
<dbReference type="HOGENOM" id="CLU_060999_1_0_1"/>
<evidence type="ECO:0008006" key="4">
    <source>
        <dbReference type="Google" id="ProtNLM"/>
    </source>
</evidence>
<dbReference type="AlphaFoldDB" id="M2RCL9"/>
<dbReference type="InterPro" id="IPR027417">
    <property type="entry name" value="P-loop_NTPase"/>
</dbReference>
<dbReference type="GO" id="GO:0042148">
    <property type="term" value="P:DNA strand invasion"/>
    <property type="evidence" value="ECO:0007669"/>
    <property type="project" value="TreeGrafter"/>
</dbReference>
<dbReference type="OrthoDB" id="420422at2759"/>
<dbReference type="Proteomes" id="UP000016930">
    <property type="component" value="Unassembled WGS sequence"/>
</dbReference>
<dbReference type="Gene3D" id="3.40.50.300">
    <property type="entry name" value="P-loop containing nucleotide triphosphate hydrolases"/>
    <property type="match status" value="1"/>
</dbReference>
<feature type="compositionally biased region" description="Polar residues" evidence="1">
    <location>
        <begin position="194"/>
        <end position="207"/>
    </location>
</feature>
<dbReference type="InterPro" id="IPR030547">
    <property type="entry name" value="XRCC2"/>
</dbReference>
<keyword evidence="3" id="KW-1185">Reference proteome</keyword>
<gene>
    <name evidence="2" type="ORF">CERSUDRAFT_129655</name>
</gene>
<protein>
    <recommendedName>
        <fullName evidence="4">DNA recombination and repair protein Rad51-like C-terminal domain-containing protein</fullName>
    </recommendedName>
</protein>
<feature type="non-terminal residue" evidence="2">
    <location>
        <position position="265"/>
    </location>
</feature>
<evidence type="ECO:0000313" key="2">
    <source>
        <dbReference type="EMBL" id="EMD42195.1"/>
    </source>
</evidence>
<dbReference type="GO" id="GO:0005657">
    <property type="term" value="C:replication fork"/>
    <property type="evidence" value="ECO:0007669"/>
    <property type="project" value="InterPro"/>
</dbReference>